<dbReference type="PROSITE" id="PS51257">
    <property type="entry name" value="PROKAR_LIPOPROTEIN"/>
    <property type="match status" value="1"/>
</dbReference>
<gene>
    <name evidence="1" type="ORF">MNBD_GAMMA19-1932</name>
</gene>
<accession>A0A3B1AMX3</accession>
<sequence>MKKLIIFGALIFALSGCSIFGGENAEDALAKNTAAAKSAIASATDALKKARSVDGEWRDAGKKILKKAKAAASKGDFKKAIELANESKFQADMGYTQAMEQKDAGPWLF</sequence>
<organism evidence="1">
    <name type="scientific">hydrothermal vent metagenome</name>
    <dbReference type="NCBI Taxonomy" id="652676"/>
    <lineage>
        <taxon>unclassified sequences</taxon>
        <taxon>metagenomes</taxon>
        <taxon>ecological metagenomes</taxon>
    </lineage>
</organism>
<proteinExistence type="predicted"/>
<protein>
    <recommendedName>
        <fullName evidence="2">SoxXA-binding protein</fullName>
    </recommendedName>
</protein>
<dbReference type="EMBL" id="UOFV01000222">
    <property type="protein sequence ID" value="VAX00708.1"/>
    <property type="molecule type" value="Genomic_DNA"/>
</dbReference>
<evidence type="ECO:0008006" key="2">
    <source>
        <dbReference type="Google" id="ProtNLM"/>
    </source>
</evidence>
<dbReference type="AlphaFoldDB" id="A0A3B1AMX3"/>
<evidence type="ECO:0000313" key="1">
    <source>
        <dbReference type="EMBL" id="VAX00708.1"/>
    </source>
</evidence>
<name>A0A3B1AMX3_9ZZZZ</name>
<reference evidence="1" key="1">
    <citation type="submission" date="2018-06" db="EMBL/GenBank/DDBJ databases">
        <authorList>
            <person name="Zhirakovskaya E."/>
        </authorList>
    </citation>
    <scope>NUCLEOTIDE SEQUENCE</scope>
</reference>